<dbReference type="Proteomes" id="UP001162480">
    <property type="component" value="Chromosome 11"/>
</dbReference>
<dbReference type="Pfam" id="PF23625">
    <property type="entry name" value="UIM_2"/>
    <property type="match status" value="1"/>
</dbReference>
<evidence type="ECO:0000313" key="4">
    <source>
        <dbReference type="EMBL" id="CAI9730668.1"/>
    </source>
</evidence>
<dbReference type="PANTHER" id="PTHR43814:SF1">
    <property type="entry name" value="ARGININOSUCCINATE LYASE"/>
    <property type="match status" value="1"/>
</dbReference>
<dbReference type="Gene3D" id="1.10.275.10">
    <property type="entry name" value="Fumarase/aspartase (N-terminal domain)"/>
    <property type="match status" value="1"/>
</dbReference>
<dbReference type="GO" id="GO:0005829">
    <property type="term" value="C:cytosol"/>
    <property type="evidence" value="ECO:0007669"/>
    <property type="project" value="TreeGrafter"/>
</dbReference>
<dbReference type="SUPFAM" id="SSF48557">
    <property type="entry name" value="L-aspartase-like"/>
    <property type="match status" value="1"/>
</dbReference>
<evidence type="ECO:0000313" key="5">
    <source>
        <dbReference type="Proteomes" id="UP001162480"/>
    </source>
</evidence>
<reference evidence="4" key="1">
    <citation type="submission" date="2023-08" db="EMBL/GenBank/DDBJ databases">
        <authorList>
            <person name="Alioto T."/>
            <person name="Alioto T."/>
            <person name="Gomez Garrido J."/>
        </authorList>
    </citation>
    <scope>NUCLEOTIDE SEQUENCE</scope>
</reference>
<dbReference type="Pfam" id="PF00206">
    <property type="entry name" value="Lyase_1"/>
    <property type="match status" value="1"/>
</dbReference>
<dbReference type="PRINTS" id="PR00149">
    <property type="entry name" value="FUMRATELYASE"/>
</dbReference>
<gene>
    <name evidence="4" type="ORF">OCTVUL_1B016925</name>
</gene>
<keyword evidence="2" id="KW-1133">Transmembrane helix</keyword>
<dbReference type="InterPro" id="IPR000362">
    <property type="entry name" value="Fumarate_lyase_fam"/>
</dbReference>
<dbReference type="EMBL" id="OX597824">
    <property type="protein sequence ID" value="CAI9730668.1"/>
    <property type="molecule type" value="Genomic_DNA"/>
</dbReference>
<proteinExistence type="inferred from homology"/>
<sequence>MQSLYRSFMKSFIMIIFTVTLLLLIFVLGPMSAFYSKTRVSTQTTPTKKTSKSNLTNGTRFRHNFTKSFHEILHLTLKDAITQPSVVNSSKSHGTYLVTSPKDNLQNYGIAQTVDYNLFKEDIECSKAYAKSLTRVGLLTRKECHNILDGLEMIGMEWENGTFDLKPDDKDVHAANERRLAELIGSAANKLNAGWDRNDQLATSLRLWQKNAISVHKSDLIELLGVITERAEKELGVLMAGYTVMQQARPIRWSHWLLSFGWKIKRDIERLMDLLSRVDLLPLGSGALAGNPFGVDRMFLAKELGFADIIENSIDAVNDQDIIFEYVAWASIMAAHFHNLANDLILYSTKDFGFVELSHPLHNVQNNASSFSNENARSLEEIRGKTNHIFGEYTDMLSVLKEFSNLHNNDFLSNAKGMFDIYKTIVNALPITRAILSSLKINPDKMEASLSEDMLLPDLEYYMIAVANSRHREGLQIAVANSRHREGLQIAVSNSRHSEGLQIAVANSRHREGLQIAVANSQHREGLQIAVANSRHREGLQIAVSNSRHREGLQIAVADSRPREGLQIVVANSQPREELQIAVADSRHREGLQIAVANSRHREGLQIAVANSRHREGLQIAVANSRCRDGA</sequence>
<dbReference type="GO" id="GO:0004056">
    <property type="term" value="F:argininosuccinate lyase activity"/>
    <property type="evidence" value="ECO:0007669"/>
    <property type="project" value="InterPro"/>
</dbReference>
<dbReference type="InterPro" id="IPR024083">
    <property type="entry name" value="Fumarase/histidase_N"/>
</dbReference>
<evidence type="ECO:0000256" key="1">
    <source>
        <dbReference type="ARBA" id="ARBA00010755"/>
    </source>
</evidence>
<dbReference type="AlphaFoldDB" id="A0AA36BA48"/>
<feature type="domain" description="Fumarate lyase N-terminal" evidence="3">
    <location>
        <begin position="114"/>
        <end position="360"/>
    </location>
</feature>
<feature type="transmembrane region" description="Helical" evidence="2">
    <location>
        <begin position="12"/>
        <end position="35"/>
    </location>
</feature>
<dbReference type="InterPro" id="IPR008948">
    <property type="entry name" value="L-Aspartase-like"/>
</dbReference>
<evidence type="ECO:0000259" key="3">
    <source>
        <dbReference type="Pfam" id="PF00206"/>
    </source>
</evidence>
<evidence type="ECO:0000256" key="2">
    <source>
        <dbReference type="SAM" id="Phobius"/>
    </source>
</evidence>
<accession>A0AA36BA48</accession>
<dbReference type="CDD" id="cd01359">
    <property type="entry name" value="Argininosuccinate_lyase"/>
    <property type="match status" value="1"/>
</dbReference>
<name>A0AA36BA48_OCTVU</name>
<dbReference type="Gene3D" id="1.20.200.10">
    <property type="entry name" value="Fumarase/aspartase (Central domain)"/>
    <property type="match status" value="1"/>
</dbReference>
<comment type="similarity">
    <text evidence="1">Belongs to the lyase 1 family. Argininosuccinate lyase subfamily.</text>
</comment>
<dbReference type="PANTHER" id="PTHR43814">
    <property type="entry name" value="ARGININOSUCCINATE LYASE"/>
    <property type="match status" value="1"/>
</dbReference>
<dbReference type="NCBIfam" id="TIGR00838">
    <property type="entry name" value="argH"/>
    <property type="match status" value="1"/>
</dbReference>
<dbReference type="GO" id="GO:0042450">
    <property type="term" value="P:L-arginine biosynthetic process via ornithine"/>
    <property type="evidence" value="ECO:0007669"/>
    <property type="project" value="InterPro"/>
</dbReference>
<dbReference type="InterPro" id="IPR022761">
    <property type="entry name" value="Fumarate_lyase_N"/>
</dbReference>
<dbReference type="InterPro" id="IPR009049">
    <property type="entry name" value="Argininosuccinate_lyase"/>
</dbReference>
<organism evidence="4 5">
    <name type="scientific">Octopus vulgaris</name>
    <name type="common">Common octopus</name>
    <dbReference type="NCBI Taxonomy" id="6645"/>
    <lineage>
        <taxon>Eukaryota</taxon>
        <taxon>Metazoa</taxon>
        <taxon>Spiralia</taxon>
        <taxon>Lophotrochozoa</taxon>
        <taxon>Mollusca</taxon>
        <taxon>Cephalopoda</taxon>
        <taxon>Coleoidea</taxon>
        <taxon>Octopodiformes</taxon>
        <taxon>Octopoda</taxon>
        <taxon>Incirrata</taxon>
        <taxon>Octopodidae</taxon>
        <taxon>Octopus</taxon>
    </lineage>
</organism>
<keyword evidence="2" id="KW-0812">Transmembrane</keyword>
<keyword evidence="2" id="KW-0472">Membrane</keyword>
<keyword evidence="5" id="KW-1185">Reference proteome</keyword>
<dbReference type="Gene3D" id="1.10.40.30">
    <property type="entry name" value="Fumarase/aspartase (C-terminal domain)"/>
    <property type="match status" value="1"/>
</dbReference>
<protein>
    <submittedName>
        <fullName evidence="4">Argininosuccinate lyase-like</fullName>
    </submittedName>
</protein>
<dbReference type="PRINTS" id="PR00145">
    <property type="entry name" value="ARGSUCLYASE"/>
</dbReference>